<evidence type="ECO:0000259" key="4">
    <source>
        <dbReference type="Pfam" id="PF07804"/>
    </source>
</evidence>
<keyword evidence="7" id="KW-1185">Reference proteome</keyword>
<dbReference type="EMBL" id="FNRM01000005">
    <property type="protein sequence ID" value="SEA71388.1"/>
    <property type="molecule type" value="Genomic_DNA"/>
</dbReference>
<evidence type="ECO:0000259" key="5">
    <source>
        <dbReference type="Pfam" id="PF13657"/>
    </source>
</evidence>
<keyword evidence="2" id="KW-0808">Transferase</keyword>
<dbReference type="RefSeq" id="WP_091343035.1">
    <property type="nucleotide sequence ID" value="NZ_FNRM01000005.1"/>
</dbReference>
<evidence type="ECO:0000256" key="3">
    <source>
        <dbReference type="ARBA" id="ARBA00022777"/>
    </source>
</evidence>
<dbReference type="AlphaFoldDB" id="A0A1H4DFR0"/>
<dbReference type="PANTHER" id="PTHR37419:SF8">
    <property type="entry name" value="TOXIN YJJJ"/>
    <property type="match status" value="1"/>
</dbReference>
<evidence type="ECO:0000256" key="2">
    <source>
        <dbReference type="ARBA" id="ARBA00022679"/>
    </source>
</evidence>
<organism evidence="6 7">
    <name type="scientific">Alkalimonas amylolytica</name>
    <dbReference type="NCBI Taxonomy" id="152573"/>
    <lineage>
        <taxon>Bacteria</taxon>
        <taxon>Pseudomonadati</taxon>
        <taxon>Pseudomonadota</taxon>
        <taxon>Gammaproteobacteria</taxon>
        <taxon>Alkalimonas</taxon>
    </lineage>
</organism>
<feature type="domain" description="HipA-like C-terminal" evidence="4">
    <location>
        <begin position="163"/>
        <end position="390"/>
    </location>
</feature>
<dbReference type="GO" id="GO:0005829">
    <property type="term" value="C:cytosol"/>
    <property type="evidence" value="ECO:0007669"/>
    <property type="project" value="TreeGrafter"/>
</dbReference>
<dbReference type="InterPro" id="IPR052028">
    <property type="entry name" value="HipA_Ser/Thr_kinase"/>
</dbReference>
<dbReference type="Pfam" id="PF07804">
    <property type="entry name" value="HipA_C"/>
    <property type="match status" value="1"/>
</dbReference>
<evidence type="ECO:0000256" key="1">
    <source>
        <dbReference type="ARBA" id="ARBA00010164"/>
    </source>
</evidence>
<gene>
    <name evidence="6" type="ORF">SAMN04488051_105222</name>
</gene>
<dbReference type="GO" id="GO:0004674">
    <property type="term" value="F:protein serine/threonine kinase activity"/>
    <property type="evidence" value="ECO:0007669"/>
    <property type="project" value="TreeGrafter"/>
</dbReference>
<dbReference type="Gene3D" id="1.10.1070.20">
    <property type="match status" value="1"/>
</dbReference>
<dbReference type="Pfam" id="PF13657">
    <property type="entry name" value="Couple_hipA"/>
    <property type="match status" value="1"/>
</dbReference>
<reference evidence="6 7" key="1">
    <citation type="submission" date="2016-10" db="EMBL/GenBank/DDBJ databases">
        <authorList>
            <person name="de Groot N.N."/>
        </authorList>
    </citation>
    <scope>NUCLEOTIDE SEQUENCE [LARGE SCALE GENOMIC DNA]</scope>
    <source>
        <strain evidence="6 7">CGMCC 1.3430</strain>
    </source>
</reference>
<accession>A0A1H4DFR0</accession>
<dbReference type="STRING" id="152573.SAMN04488051_105222"/>
<evidence type="ECO:0000313" key="6">
    <source>
        <dbReference type="EMBL" id="SEA71388.1"/>
    </source>
</evidence>
<dbReference type="PANTHER" id="PTHR37419">
    <property type="entry name" value="SERINE/THREONINE-PROTEIN KINASE TOXIN HIPA"/>
    <property type="match status" value="1"/>
</dbReference>
<name>A0A1H4DFR0_ALKAM</name>
<evidence type="ECO:0000313" key="7">
    <source>
        <dbReference type="Proteomes" id="UP000198773"/>
    </source>
</evidence>
<dbReference type="OrthoDB" id="9805913at2"/>
<protein>
    <submittedName>
        <fullName evidence="6">Serine/threonine-protein kinase HipA</fullName>
    </submittedName>
</protein>
<comment type="similarity">
    <text evidence="1">Belongs to the HipA Ser/Thr kinase family.</text>
</comment>
<sequence>MPFKPVQKLTVSRTLANGEQVQAGVLVQNRQGVFFQYEPAYLHHFGSLSPFYLPATHQLQPAPAKPHAGLHGVFADSLPDGWGLLLQDRTFRQHGILPSQLTAMDRLAFVGNRGMGALSYAPASDYRAEHPAQTDLATLGMEAQALFDGQTEDVLAALVVAGSSGGARPKAQLYLKAGEPEHCRTYPIAGDEAWLVKFTSQQLPLGHEEGSCEAAYLTMAAKANLRPPEWHLIDLITPAGPRRWLALKRFDWLAPTVEGNPGRLHLHSACGLLDADFRTPSLDYLDLIKASRQLCKSPAAGQLQFRRAMFNLLACNQDDHSKNWAFLQNDQGQWQPAPFYDVTFSPHPFNEHATAFGGFGKAPPLKTIQQLAASSGYNDWRQAQQQLQFIADTIQQFGPIAKELDVSKQTIKAVTTQLERCRQDNKVLLG</sequence>
<feature type="domain" description="HipA N-terminal subdomain 1" evidence="5">
    <location>
        <begin position="20"/>
        <end position="120"/>
    </location>
</feature>
<dbReference type="InterPro" id="IPR017508">
    <property type="entry name" value="HipA_N1"/>
</dbReference>
<proteinExistence type="inferred from homology"/>
<dbReference type="InterPro" id="IPR012893">
    <property type="entry name" value="HipA-like_C"/>
</dbReference>
<keyword evidence="3 6" id="KW-0418">Kinase</keyword>
<dbReference type="Proteomes" id="UP000198773">
    <property type="component" value="Unassembled WGS sequence"/>
</dbReference>